<organism evidence="2 3">
    <name type="scientific">Rhodofomes roseus</name>
    <dbReference type="NCBI Taxonomy" id="34475"/>
    <lineage>
        <taxon>Eukaryota</taxon>
        <taxon>Fungi</taxon>
        <taxon>Dikarya</taxon>
        <taxon>Basidiomycota</taxon>
        <taxon>Agaricomycotina</taxon>
        <taxon>Agaricomycetes</taxon>
        <taxon>Polyporales</taxon>
        <taxon>Rhodofomes</taxon>
    </lineage>
</organism>
<evidence type="ECO:0000259" key="1">
    <source>
        <dbReference type="Pfam" id="PF13961"/>
    </source>
</evidence>
<reference evidence="2 3" key="1">
    <citation type="journal article" date="2021" name="Environ. Microbiol.">
        <title>Gene family expansions and transcriptome signatures uncover fungal adaptations to wood decay.</title>
        <authorList>
            <person name="Hage H."/>
            <person name="Miyauchi S."/>
            <person name="Viragh M."/>
            <person name="Drula E."/>
            <person name="Min B."/>
            <person name="Chaduli D."/>
            <person name="Navarro D."/>
            <person name="Favel A."/>
            <person name="Norest M."/>
            <person name="Lesage-Meessen L."/>
            <person name="Balint B."/>
            <person name="Merenyi Z."/>
            <person name="de Eugenio L."/>
            <person name="Morin E."/>
            <person name="Martinez A.T."/>
            <person name="Baldrian P."/>
            <person name="Stursova M."/>
            <person name="Martinez M.J."/>
            <person name="Novotny C."/>
            <person name="Magnuson J.K."/>
            <person name="Spatafora J.W."/>
            <person name="Maurice S."/>
            <person name="Pangilinan J."/>
            <person name="Andreopoulos W."/>
            <person name="LaButti K."/>
            <person name="Hundley H."/>
            <person name="Na H."/>
            <person name="Kuo A."/>
            <person name="Barry K."/>
            <person name="Lipzen A."/>
            <person name="Henrissat B."/>
            <person name="Riley R."/>
            <person name="Ahrendt S."/>
            <person name="Nagy L.G."/>
            <person name="Grigoriev I.V."/>
            <person name="Martin F."/>
            <person name="Rosso M.N."/>
        </authorList>
    </citation>
    <scope>NUCLEOTIDE SEQUENCE [LARGE SCALE GENOMIC DNA]</scope>
    <source>
        <strain evidence="2 3">CIRM-BRFM 1785</strain>
    </source>
</reference>
<comment type="caution">
    <text evidence="2">The sequence shown here is derived from an EMBL/GenBank/DDBJ whole genome shotgun (WGS) entry which is preliminary data.</text>
</comment>
<accession>A0ABQ8KRN1</accession>
<gene>
    <name evidence="2" type="ORF">C8Q71DRAFT_702070</name>
</gene>
<keyword evidence="3" id="KW-1185">Reference proteome</keyword>
<dbReference type="Pfam" id="PF13961">
    <property type="entry name" value="DUF4219"/>
    <property type="match status" value="1"/>
</dbReference>
<protein>
    <recommendedName>
        <fullName evidence="1">DUF4219 domain-containing protein</fullName>
    </recommendedName>
</protein>
<dbReference type="RefSeq" id="XP_047782045.1">
    <property type="nucleotide sequence ID" value="XM_047920225.1"/>
</dbReference>
<evidence type="ECO:0000313" key="3">
    <source>
        <dbReference type="Proteomes" id="UP000814176"/>
    </source>
</evidence>
<name>A0ABQ8KRN1_9APHY</name>
<evidence type="ECO:0000313" key="2">
    <source>
        <dbReference type="EMBL" id="KAH9840579.1"/>
    </source>
</evidence>
<dbReference type="Pfam" id="PF14223">
    <property type="entry name" value="Retrotran_gag_2"/>
    <property type="match status" value="1"/>
</dbReference>
<dbReference type="Proteomes" id="UP000814176">
    <property type="component" value="Unassembled WGS sequence"/>
</dbReference>
<proteinExistence type="predicted"/>
<sequence>MPNETFKLDESNYAEWTVVMRALLVRKGLWDVTGGTDTVRPLGSPNSKVVKALETMYLARGFGTRLSLRRKFFVMKMSGTMQSWIADVATAAFRLEAAGVVVTDEDQILVLMNGLPDSYEGFTISLDSTSPSELTLDYTIIRLINEHERHMHVQAAEATATTTKTRASKDTGVAAAVLSSERL</sequence>
<dbReference type="GeneID" id="72000957"/>
<dbReference type="InterPro" id="IPR025314">
    <property type="entry name" value="DUF4219"/>
</dbReference>
<dbReference type="EMBL" id="JADCUA010000004">
    <property type="protein sequence ID" value="KAH9840579.1"/>
    <property type="molecule type" value="Genomic_DNA"/>
</dbReference>
<feature type="domain" description="DUF4219" evidence="1">
    <location>
        <begin position="8"/>
        <end position="32"/>
    </location>
</feature>